<evidence type="ECO:0000313" key="3">
    <source>
        <dbReference type="EMBL" id="KRP58872.1"/>
    </source>
</evidence>
<evidence type="ECO:0000313" key="6">
    <source>
        <dbReference type="Proteomes" id="UP000183126"/>
    </source>
</evidence>
<keyword evidence="2" id="KW-0732">Signal</keyword>
<name>A0A0R2ZDX4_9PSED</name>
<organism evidence="3 5">
    <name type="scientific">Pseudomonas trivialis</name>
    <dbReference type="NCBI Taxonomy" id="200450"/>
    <lineage>
        <taxon>Bacteria</taxon>
        <taxon>Pseudomonadati</taxon>
        <taxon>Pseudomonadota</taxon>
        <taxon>Gammaproteobacteria</taxon>
        <taxon>Pseudomonadales</taxon>
        <taxon>Pseudomonadaceae</taxon>
        <taxon>Pseudomonas</taxon>
    </lineage>
</organism>
<evidence type="ECO:0000313" key="5">
    <source>
        <dbReference type="Proteomes" id="UP000052019"/>
    </source>
</evidence>
<reference evidence="3 5" key="1">
    <citation type="submission" date="2015-02" db="EMBL/GenBank/DDBJ databases">
        <title>Two Pseudomonas sp. nov. isolated from raw milk.</title>
        <authorList>
            <person name="Wenning M."/>
            <person name="von Neubeck M."/>
            <person name="Huptas C."/>
            <person name="Scherer S."/>
        </authorList>
    </citation>
    <scope>NUCLEOTIDE SEQUENCE [LARGE SCALE GENOMIC DNA]</scope>
    <source>
        <strain evidence="3 5">DSM 14937</strain>
    </source>
</reference>
<dbReference type="PANTHER" id="PTHR35936:SF6">
    <property type="entry name" value="AMINO ACID ABC TRANSPORTER SUBSTRATE-BINDING PAAT FAMILY PROTEIN"/>
    <property type="match status" value="1"/>
</dbReference>
<dbReference type="Proteomes" id="UP000183126">
    <property type="component" value="Chromosome I"/>
</dbReference>
<evidence type="ECO:0000313" key="4">
    <source>
        <dbReference type="EMBL" id="SDT17971.1"/>
    </source>
</evidence>
<dbReference type="SUPFAM" id="SSF53850">
    <property type="entry name" value="Periplasmic binding protein-like II"/>
    <property type="match status" value="1"/>
</dbReference>
<dbReference type="EMBL" id="LT629760">
    <property type="protein sequence ID" value="SDT17971.1"/>
    <property type="molecule type" value="Genomic_DNA"/>
</dbReference>
<accession>A0A0R2ZDX4</accession>
<dbReference type="AlphaFoldDB" id="A0A0R2ZDX4"/>
<dbReference type="EMBL" id="JYLK01000012">
    <property type="protein sequence ID" value="KRP58872.1"/>
    <property type="molecule type" value="Genomic_DNA"/>
</dbReference>
<feature type="chain" id="PRO_5006430197" evidence="2">
    <location>
        <begin position="18"/>
        <end position="250"/>
    </location>
</feature>
<dbReference type="OrthoDB" id="8581336at2"/>
<gene>
    <name evidence="4" type="ORF">SAMN04490205_5073</name>
    <name evidence="3" type="ORF">TU79_17605</name>
</gene>
<protein>
    <submittedName>
        <fullName evidence="3">Amino acid ABC transporter substrate-binding protein</fullName>
    </submittedName>
    <submittedName>
        <fullName evidence="4">Extracellular solute-binding protein, family 3</fullName>
    </submittedName>
</protein>
<comment type="similarity">
    <text evidence="1">Belongs to the bacterial solute-binding protein 3 family.</text>
</comment>
<dbReference type="Gene3D" id="3.40.190.10">
    <property type="entry name" value="Periplasmic binding protein-like II"/>
    <property type="match status" value="2"/>
</dbReference>
<evidence type="ECO:0000256" key="1">
    <source>
        <dbReference type="ARBA" id="ARBA00010333"/>
    </source>
</evidence>
<sequence length="250" mass="27857">MRVVLGALWMIATATLAAPAPLRFSVSDSWAMPVVQLEAGVPTQGIMYDLMSSLATQVGRPISFHVLSRVRIAAALAHGDIDVRCYVAQAWVNDLSGDYSWSVPLMVQRDVLVSVSNQRVKVDELAAQPIGTVLNYRYPLLDLLFASGQLSRDDARSEEQVLQKLVAGRFDYAVMNEWIVDRFNQKVPVGQRLHKVATIEEQDLRCVVRNAPDVPVQQILRTLQHMKRSGEIDDIIRLYIGRPAANVPPD</sequence>
<feature type="signal peptide" evidence="2">
    <location>
        <begin position="1"/>
        <end position="17"/>
    </location>
</feature>
<keyword evidence="6" id="KW-1185">Reference proteome</keyword>
<reference evidence="4 6" key="2">
    <citation type="submission" date="2016-10" db="EMBL/GenBank/DDBJ databases">
        <authorList>
            <person name="Varghese N."/>
            <person name="Submissions S."/>
        </authorList>
    </citation>
    <scope>NUCLEOTIDE SEQUENCE [LARGE SCALE GENOMIC DNA]</scope>
    <source>
        <strain evidence="4 6">BS3111</strain>
    </source>
</reference>
<dbReference type="RefSeq" id="WP_057009162.1">
    <property type="nucleotide sequence ID" value="NZ_JYLK01000012.1"/>
</dbReference>
<dbReference type="Proteomes" id="UP000052019">
    <property type="component" value="Unassembled WGS sequence"/>
</dbReference>
<dbReference type="PATRIC" id="fig|200450.4.peg.442"/>
<dbReference type="PANTHER" id="PTHR35936">
    <property type="entry name" value="MEMBRANE-BOUND LYTIC MUREIN TRANSGLYCOSYLASE F"/>
    <property type="match status" value="1"/>
</dbReference>
<proteinExistence type="inferred from homology"/>
<evidence type="ECO:0000256" key="2">
    <source>
        <dbReference type="SAM" id="SignalP"/>
    </source>
</evidence>